<evidence type="ECO:0000313" key="3">
    <source>
        <dbReference type="EMBL" id="CAD7244365.1"/>
    </source>
</evidence>
<keyword evidence="4" id="KW-1185">Reference proteome</keyword>
<name>A0A7R8X5D8_9CRUS</name>
<proteinExistence type="predicted"/>
<dbReference type="EMBL" id="CAJPEV010000620">
    <property type="protein sequence ID" value="CAG0886993.1"/>
    <property type="molecule type" value="Genomic_DNA"/>
</dbReference>
<evidence type="ECO:0000256" key="1">
    <source>
        <dbReference type="ARBA" id="ARBA00022614"/>
    </source>
</evidence>
<dbReference type="OrthoDB" id="2013775at2759"/>
<keyword evidence="2" id="KW-0677">Repeat</keyword>
<organism evidence="3">
    <name type="scientific">Darwinula stevensoni</name>
    <dbReference type="NCBI Taxonomy" id="69355"/>
    <lineage>
        <taxon>Eukaryota</taxon>
        <taxon>Metazoa</taxon>
        <taxon>Ecdysozoa</taxon>
        <taxon>Arthropoda</taxon>
        <taxon>Crustacea</taxon>
        <taxon>Oligostraca</taxon>
        <taxon>Ostracoda</taxon>
        <taxon>Podocopa</taxon>
        <taxon>Podocopida</taxon>
        <taxon>Darwinulocopina</taxon>
        <taxon>Darwinuloidea</taxon>
        <taxon>Darwinulidae</taxon>
        <taxon>Darwinula</taxon>
    </lineage>
</organism>
<protein>
    <submittedName>
        <fullName evidence="3">Uncharacterized protein</fullName>
    </submittedName>
</protein>
<reference evidence="3" key="1">
    <citation type="submission" date="2020-11" db="EMBL/GenBank/DDBJ databases">
        <authorList>
            <person name="Tran Van P."/>
        </authorList>
    </citation>
    <scope>NUCLEOTIDE SEQUENCE</scope>
</reference>
<gene>
    <name evidence="3" type="ORF">DSTB1V02_LOCUS4262</name>
</gene>
<dbReference type="Gene3D" id="3.80.10.10">
    <property type="entry name" value="Ribonuclease Inhibitor"/>
    <property type="match status" value="1"/>
</dbReference>
<dbReference type="Pfam" id="PF13855">
    <property type="entry name" value="LRR_8"/>
    <property type="match status" value="1"/>
</dbReference>
<dbReference type="AlphaFoldDB" id="A0A7R8X5D8"/>
<dbReference type="PANTHER" id="PTHR45712:SF22">
    <property type="entry name" value="INSULIN-LIKE GROWTH FACTOR-BINDING PROTEIN COMPLEX ACID LABILE SUBUNIT"/>
    <property type="match status" value="1"/>
</dbReference>
<keyword evidence="1" id="KW-0433">Leucine-rich repeat</keyword>
<accession>A0A7R8X5D8</accession>
<dbReference type="EMBL" id="LR900137">
    <property type="protein sequence ID" value="CAD7244365.1"/>
    <property type="molecule type" value="Genomic_DNA"/>
</dbReference>
<dbReference type="PROSITE" id="PS51450">
    <property type="entry name" value="LRR"/>
    <property type="match status" value="1"/>
</dbReference>
<evidence type="ECO:0000256" key="2">
    <source>
        <dbReference type="ARBA" id="ARBA00022737"/>
    </source>
</evidence>
<dbReference type="InterPro" id="IPR032675">
    <property type="entry name" value="LRR_dom_sf"/>
</dbReference>
<dbReference type="InterPro" id="IPR001611">
    <property type="entry name" value="Leu-rich_rpt"/>
</dbReference>
<dbReference type="PANTHER" id="PTHR45712">
    <property type="entry name" value="AGAP008170-PA"/>
    <property type="match status" value="1"/>
</dbReference>
<dbReference type="Proteomes" id="UP000677054">
    <property type="component" value="Unassembled WGS sequence"/>
</dbReference>
<sequence length="290" mass="32416">MDECEALGITSVDTLFSSSKALQENKIFKLKDNMSVKELPGGIFRTVSFKYIWIEETVVEKIFLSAILKSQDQLEGVKIIDSRLEEFPFQFLPNFTHLKSLSLYSNYLTSVPALQSQSLESFSVSNNTITRVEEDGWATPSLKFLALSGNPLSAFPSKIFKGLQKLQSFFCAGCNLGPTLSNGFLEFGSQALKVVSLLGNYVSRLESNAITGIQPDTKVYLSENRIETLRKEAFHTMLANLSLGTGLLYMASHQVRLPDDMVASCFTSFDKSEWLLRRWDGSEISVQKVL</sequence>
<dbReference type="SUPFAM" id="SSF52058">
    <property type="entry name" value="L domain-like"/>
    <property type="match status" value="1"/>
</dbReference>
<dbReference type="InterPro" id="IPR050333">
    <property type="entry name" value="SLRP"/>
</dbReference>
<evidence type="ECO:0000313" key="4">
    <source>
        <dbReference type="Proteomes" id="UP000677054"/>
    </source>
</evidence>